<evidence type="ECO:0000256" key="1">
    <source>
        <dbReference type="SAM" id="MobiDB-lite"/>
    </source>
</evidence>
<dbReference type="AlphaFoldDB" id="A0A8H3MBE0"/>
<dbReference type="Proteomes" id="UP000615446">
    <property type="component" value="Unassembled WGS sequence"/>
</dbReference>
<gene>
    <name evidence="2" type="ORF">RCL2_003058200</name>
</gene>
<dbReference type="OrthoDB" id="2373985at2759"/>
<feature type="compositionally biased region" description="Polar residues" evidence="1">
    <location>
        <begin position="111"/>
        <end position="124"/>
    </location>
</feature>
<organism evidence="2 3">
    <name type="scientific">Rhizophagus clarus</name>
    <dbReference type="NCBI Taxonomy" id="94130"/>
    <lineage>
        <taxon>Eukaryota</taxon>
        <taxon>Fungi</taxon>
        <taxon>Fungi incertae sedis</taxon>
        <taxon>Mucoromycota</taxon>
        <taxon>Glomeromycotina</taxon>
        <taxon>Glomeromycetes</taxon>
        <taxon>Glomerales</taxon>
        <taxon>Glomeraceae</taxon>
        <taxon>Rhizophagus</taxon>
    </lineage>
</organism>
<dbReference type="EMBL" id="BLAL01000338">
    <property type="protein sequence ID" value="GET04278.1"/>
    <property type="molecule type" value="Genomic_DNA"/>
</dbReference>
<proteinExistence type="predicted"/>
<name>A0A8H3MBE0_9GLOM</name>
<accession>A0A8H3MBE0</accession>
<sequence length="148" mass="16391">MILPVPVLFSANGRYLFGINGSFTDFPIPTVAEVLGSCKAISKISSCLWKTVDSDLKNVFVELYTETKIRWRKEHLIIVPTPSKLLGYSHSTKSSDDVITNEQPLDDHRVNQSPDGTGTGTNSSSNLVCVLSQNEEQLLARELFGWSM</sequence>
<evidence type="ECO:0000313" key="3">
    <source>
        <dbReference type="Proteomes" id="UP000615446"/>
    </source>
</evidence>
<protein>
    <submittedName>
        <fullName evidence="2">Uncharacterized protein</fullName>
    </submittedName>
</protein>
<feature type="region of interest" description="Disordered" evidence="1">
    <location>
        <begin position="95"/>
        <end position="124"/>
    </location>
</feature>
<evidence type="ECO:0000313" key="2">
    <source>
        <dbReference type="EMBL" id="GET04278.1"/>
    </source>
</evidence>
<reference evidence="2" key="1">
    <citation type="submission" date="2019-10" db="EMBL/GenBank/DDBJ databases">
        <title>Conservation and host-specific expression of non-tandemly repeated heterogenous ribosome RNA gene in arbuscular mycorrhizal fungi.</title>
        <authorList>
            <person name="Maeda T."/>
            <person name="Kobayashi Y."/>
            <person name="Nakagawa T."/>
            <person name="Ezawa T."/>
            <person name="Yamaguchi K."/>
            <person name="Bino T."/>
            <person name="Nishimoto Y."/>
            <person name="Shigenobu S."/>
            <person name="Kawaguchi M."/>
        </authorList>
    </citation>
    <scope>NUCLEOTIDE SEQUENCE</scope>
    <source>
        <strain evidence="2">HR1</strain>
    </source>
</reference>
<comment type="caution">
    <text evidence="2">The sequence shown here is derived from an EMBL/GenBank/DDBJ whole genome shotgun (WGS) entry which is preliminary data.</text>
</comment>